<proteinExistence type="predicted"/>
<dbReference type="Proteomes" id="UP001055879">
    <property type="component" value="Linkage Group LG04"/>
</dbReference>
<sequence length="103" mass="11372">MLPIDFPHRHSHLLQVVCNIIHLRFSIKLIPPLVNMSGPLMAVQTLAGNLRSRHISRDSGDYLIDTPNSEADGLRSVGGTHGVRLSVLPNCTRPYRCGLHSGR</sequence>
<evidence type="ECO:0000313" key="2">
    <source>
        <dbReference type="Proteomes" id="UP001055879"/>
    </source>
</evidence>
<comment type="caution">
    <text evidence="1">The sequence shown here is derived from an EMBL/GenBank/DDBJ whole genome shotgun (WGS) entry which is preliminary data.</text>
</comment>
<protein>
    <submittedName>
        <fullName evidence="1">Uncharacterized protein</fullName>
    </submittedName>
</protein>
<accession>A0ACB9CMM0</accession>
<dbReference type="EMBL" id="CM042050">
    <property type="protein sequence ID" value="KAI3735423.1"/>
    <property type="molecule type" value="Genomic_DNA"/>
</dbReference>
<keyword evidence="2" id="KW-1185">Reference proteome</keyword>
<name>A0ACB9CMM0_ARCLA</name>
<organism evidence="1 2">
    <name type="scientific">Arctium lappa</name>
    <name type="common">Greater burdock</name>
    <name type="synonym">Lappa major</name>
    <dbReference type="NCBI Taxonomy" id="4217"/>
    <lineage>
        <taxon>Eukaryota</taxon>
        <taxon>Viridiplantae</taxon>
        <taxon>Streptophyta</taxon>
        <taxon>Embryophyta</taxon>
        <taxon>Tracheophyta</taxon>
        <taxon>Spermatophyta</taxon>
        <taxon>Magnoliopsida</taxon>
        <taxon>eudicotyledons</taxon>
        <taxon>Gunneridae</taxon>
        <taxon>Pentapetalae</taxon>
        <taxon>asterids</taxon>
        <taxon>campanulids</taxon>
        <taxon>Asterales</taxon>
        <taxon>Asteraceae</taxon>
        <taxon>Carduoideae</taxon>
        <taxon>Cardueae</taxon>
        <taxon>Arctiinae</taxon>
        <taxon>Arctium</taxon>
    </lineage>
</organism>
<evidence type="ECO:0000313" key="1">
    <source>
        <dbReference type="EMBL" id="KAI3735423.1"/>
    </source>
</evidence>
<reference evidence="1 2" key="2">
    <citation type="journal article" date="2022" name="Mol. Ecol. Resour.">
        <title>The genomes of chicory, endive, great burdock and yacon provide insights into Asteraceae paleo-polyploidization history and plant inulin production.</title>
        <authorList>
            <person name="Fan W."/>
            <person name="Wang S."/>
            <person name="Wang H."/>
            <person name="Wang A."/>
            <person name="Jiang F."/>
            <person name="Liu H."/>
            <person name="Zhao H."/>
            <person name="Xu D."/>
            <person name="Zhang Y."/>
        </authorList>
    </citation>
    <scope>NUCLEOTIDE SEQUENCE [LARGE SCALE GENOMIC DNA]</scope>
    <source>
        <strain evidence="2">cv. Niubang</strain>
    </source>
</reference>
<reference evidence="2" key="1">
    <citation type="journal article" date="2022" name="Mol. Ecol. Resour.">
        <title>The genomes of chicory, endive, great burdock and yacon provide insights into Asteraceae palaeo-polyploidization history and plant inulin production.</title>
        <authorList>
            <person name="Fan W."/>
            <person name="Wang S."/>
            <person name="Wang H."/>
            <person name="Wang A."/>
            <person name="Jiang F."/>
            <person name="Liu H."/>
            <person name="Zhao H."/>
            <person name="Xu D."/>
            <person name="Zhang Y."/>
        </authorList>
    </citation>
    <scope>NUCLEOTIDE SEQUENCE [LARGE SCALE GENOMIC DNA]</scope>
    <source>
        <strain evidence="2">cv. Niubang</strain>
    </source>
</reference>
<gene>
    <name evidence="1" type="ORF">L6452_14919</name>
</gene>